<gene>
    <name evidence="1" type="ORF">NPIL_382251</name>
</gene>
<evidence type="ECO:0000313" key="2">
    <source>
        <dbReference type="Proteomes" id="UP000887013"/>
    </source>
</evidence>
<protein>
    <submittedName>
        <fullName evidence="1">Uncharacterized protein</fullName>
    </submittedName>
</protein>
<evidence type="ECO:0000313" key="1">
    <source>
        <dbReference type="EMBL" id="GFT17915.1"/>
    </source>
</evidence>
<accession>A0A8X6NKR3</accession>
<dbReference type="AlphaFoldDB" id="A0A8X6NKR3"/>
<sequence>MIFAMVGSKEINELSGLGPLADRHQVGFRLIDQFQMNRMPLERKRMVFPISNSRHHESNFGRLWDALVLTGCNELEDFLRKE</sequence>
<name>A0A8X6NKR3_NEPPI</name>
<comment type="caution">
    <text evidence="1">The sequence shown here is derived from an EMBL/GenBank/DDBJ whole genome shotgun (WGS) entry which is preliminary data.</text>
</comment>
<organism evidence="1 2">
    <name type="scientific">Nephila pilipes</name>
    <name type="common">Giant wood spider</name>
    <name type="synonym">Nephila maculata</name>
    <dbReference type="NCBI Taxonomy" id="299642"/>
    <lineage>
        <taxon>Eukaryota</taxon>
        <taxon>Metazoa</taxon>
        <taxon>Ecdysozoa</taxon>
        <taxon>Arthropoda</taxon>
        <taxon>Chelicerata</taxon>
        <taxon>Arachnida</taxon>
        <taxon>Araneae</taxon>
        <taxon>Araneomorphae</taxon>
        <taxon>Entelegynae</taxon>
        <taxon>Araneoidea</taxon>
        <taxon>Nephilidae</taxon>
        <taxon>Nephila</taxon>
    </lineage>
</organism>
<reference evidence="1" key="1">
    <citation type="submission" date="2020-08" db="EMBL/GenBank/DDBJ databases">
        <title>Multicomponent nature underlies the extraordinary mechanical properties of spider dragline silk.</title>
        <authorList>
            <person name="Kono N."/>
            <person name="Nakamura H."/>
            <person name="Mori M."/>
            <person name="Yoshida Y."/>
            <person name="Ohtoshi R."/>
            <person name="Malay A.D."/>
            <person name="Moran D.A.P."/>
            <person name="Tomita M."/>
            <person name="Numata K."/>
            <person name="Arakawa K."/>
        </authorList>
    </citation>
    <scope>NUCLEOTIDE SEQUENCE</scope>
</reference>
<dbReference type="EMBL" id="BMAW01010230">
    <property type="protein sequence ID" value="GFT17915.1"/>
    <property type="molecule type" value="Genomic_DNA"/>
</dbReference>
<keyword evidence="2" id="KW-1185">Reference proteome</keyword>
<dbReference type="Proteomes" id="UP000887013">
    <property type="component" value="Unassembled WGS sequence"/>
</dbReference>
<proteinExistence type="predicted"/>